<gene>
    <name evidence="3" type="ORF">TSOC_007231</name>
</gene>
<dbReference type="InterPro" id="IPR008266">
    <property type="entry name" value="Tyr_kinase_AS"/>
</dbReference>
<keyword evidence="3" id="KW-0418">Kinase</keyword>
<feature type="compositionally biased region" description="Gly residues" evidence="1">
    <location>
        <begin position="1006"/>
        <end position="1016"/>
    </location>
</feature>
<dbReference type="PROSITE" id="PS00109">
    <property type="entry name" value="PROTEIN_KINASE_TYR"/>
    <property type="match status" value="1"/>
</dbReference>
<keyword evidence="3" id="KW-0675">Receptor</keyword>
<feature type="region of interest" description="Disordered" evidence="1">
    <location>
        <begin position="760"/>
        <end position="782"/>
    </location>
</feature>
<dbReference type="Gene3D" id="3.30.200.20">
    <property type="entry name" value="Phosphorylase Kinase, domain 1"/>
    <property type="match status" value="1"/>
</dbReference>
<dbReference type="InterPro" id="IPR051681">
    <property type="entry name" value="Ser/Thr_Kinases-Pseudokinases"/>
</dbReference>
<feature type="region of interest" description="Disordered" evidence="1">
    <location>
        <begin position="1445"/>
        <end position="1468"/>
    </location>
</feature>
<dbReference type="Pfam" id="PF07714">
    <property type="entry name" value="PK_Tyr_Ser-Thr"/>
    <property type="match status" value="2"/>
</dbReference>
<dbReference type="Proteomes" id="UP000236333">
    <property type="component" value="Unassembled WGS sequence"/>
</dbReference>
<dbReference type="InterPro" id="IPR001245">
    <property type="entry name" value="Ser-Thr/Tyr_kinase_cat_dom"/>
</dbReference>
<reference evidence="3 4" key="1">
    <citation type="journal article" date="2017" name="Mol. Biol. Evol.">
        <title>The 4-celled Tetrabaena socialis nuclear genome reveals the essential components for genetic control of cell number at the origin of multicellularity in the volvocine lineage.</title>
        <authorList>
            <person name="Featherston J."/>
            <person name="Arakaki Y."/>
            <person name="Hanschen E.R."/>
            <person name="Ferris P.J."/>
            <person name="Michod R.E."/>
            <person name="Olson B.J.S.C."/>
            <person name="Nozaki H."/>
            <person name="Durand P.M."/>
        </authorList>
    </citation>
    <scope>NUCLEOTIDE SEQUENCE [LARGE SCALE GENOMIC DNA]</scope>
    <source>
        <strain evidence="3 4">NIES-571</strain>
    </source>
</reference>
<proteinExistence type="predicted"/>
<keyword evidence="3" id="KW-0808">Transferase</keyword>
<evidence type="ECO:0000313" key="4">
    <source>
        <dbReference type="Proteomes" id="UP000236333"/>
    </source>
</evidence>
<comment type="caution">
    <text evidence="3">The sequence shown here is derived from an EMBL/GenBank/DDBJ whole genome shotgun (WGS) entry which is preliminary data.</text>
</comment>
<dbReference type="InterPro" id="IPR011009">
    <property type="entry name" value="Kinase-like_dom_sf"/>
</dbReference>
<sequence>MLPGASSASGLDAAELLFRDCSLDASLRLSCALPTNHQRGINITTSATFDGRAAPAAAEVAWNLTRVAGRLDVSAGAEITIQNMLLLGAQLPPGRSQTSLPPADFLALGAFSLAPAARLRLVNLTIESAGCAALTAHQQAACDRYLPGPNFTINATTLIVHAHDTASVSARNVTLRCGTVGPSGPVGGPSTVPCLALRVITTCELRASVLCIRRPATQAEAVPLHLYIERNLSVANRTCPTPSFIAADNGIADGFGAAAAVNRSSSPIDHRPLHLAGPLGTELDLDGTAGLFNLWQQDPPSSIVITNLTLTNLPTGGPGTYPAGLVRGLLWSVASPRFVEWGSVLPPLELRRTVLRVPSEELAAWSFEATGTVPAGRRLCAGLPDRQLVLQGRAVSGRSALATWLVLDNVTFTDEPSTVWPTANGQLPAGDESMEDGAGVGDNRGGLCALVPCGMPSPVNFSSSLVLNSSVLTRDYFLPAGSDCASAASPAVASTTPELAARVVVVAAAAVSLLTYDLAQQLGRDLYGSCASTPLDTQPVQLAADTAVLLFGDPYGATELSLGNVSGAVVPAAPALPGASNMALLGSPTAAGTSLPAPATAGRRMLGLGGGTLAIQDARRSALGASGNSEVNGGLPEVLATFSSCLWALELARADPQAPARVFLDSVVLVVPDAELRLLRAVVAANSTTAIPDASLAEQLGAMLAASEVASGRAGGSSGNRELLPWPQPRQLAAPLVFSTFAWCGLRGSNVTLAASSPRSGAGLAAAEPPVDTPPRPMHPQPVALEAAGQPVSRTAVRLGLGVGVGVGGALAIALGVLVVCVATKRGAAQPLPTKEAPTPAPQAGAGGVGGGNDSPSYGIPEAVAASLLAACQSSPSLLGAPPVVGLIMSEAPTGSGTKDLSSIVAAAGRLRGGQVAAGTAVPVRSSEPARQARGGKQKAGSGDGTEAQGSWAVREAAQAHVQVAQMQASHASAEDGQLCAARPRSKLLQPRHLPPGACDHSRGSGTRGGSLGGGSSDSSSRSSRTFVGPLSLDVVGPAGPGAAEAELVLLGELGRGTQGVVYHGRWRGVEVAVKSLLFQHFEHSSLDAVDVVPGRGEAPWARALREAAISTSLNHPHVVHTYNYQLTPLMADEDGQGEEDGEGDGAGGVGGGIGAAAASSKVHCWKLALVLELCSAGSLRKCLAEGRLAACLVKAAVVAGATPEPATPVDRLLPWMPVAYSGGASRGCGSGNGGGASVRQLEAQARSRGAAAVGLLQIEGGNHSILAAASVGRLAAAGCCGGSAAAAASVEYLAATGCLPGGTTIAAASCQPTSPFVTPPGCKDLTPQLIPADAEIDASTATNAADADAPFEQPAAAIVNAAAAKPGAAAVDSDAAGPATRASLDLVVLLCLALDVARGMAYLHGRAVVHGDLSSANILLQAEAAKPRQQEGAEALVAAEQRAREQPTVLGRDRGQQREMEREQMRARESEVVSQRARFDFGLVAKVCDFGLSGHLDEGATHLSGACRRCLLYSAPELVSSGASSLASDFYAFGVVLWELALGRDLPSVLADERLGAGVRAWMARQPVAAVEGEASHKVDDRKEEEEEVGVVGAAARVGVAAGALPVGLLDWPAHVPPGYVALAGRCLSGAPGQRPAFTVVCAELEALLARM</sequence>
<dbReference type="PROSITE" id="PS50011">
    <property type="entry name" value="PROTEIN_KINASE_DOM"/>
    <property type="match status" value="1"/>
</dbReference>
<dbReference type="GO" id="GO:0005524">
    <property type="term" value="F:ATP binding"/>
    <property type="evidence" value="ECO:0007669"/>
    <property type="project" value="InterPro"/>
</dbReference>
<feature type="region of interest" description="Disordered" evidence="1">
    <location>
        <begin position="915"/>
        <end position="951"/>
    </location>
</feature>
<dbReference type="GO" id="GO:0004674">
    <property type="term" value="F:protein serine/threonine kinase activity"/>
    <property type="evidence" value="ECO:0007669"/>
    <property type="project" value="TreeGrafter"/>
</dbReference>
<keyword evidence="4" id="KW-1185">Reference proteome</keyword>
<dbReference type="Gene3D" id="1.10.510.10">
    <property type="entry name" value="Transferase(Phosphotransferase) domain 1"/>
    <property type="match status" value="1"/>
</dbReference>
<evidence type="ECO:0000313" key="3">
    <source>
        <dbReference type="EMBL" id="PNH06394.1"/>
    </source>
</evidence>
<evidence type="ECO:0000259" key="2">
    <source>
        <dbReference type="PROSITE" id="PS50011"/>
    </source>
</evidence>
<protein>
    <submittedName>
        <fullName evidence="3">Proline-rich receptor-like protein kinase PERK3</fullName>
    </submittedName>
</protein>
<dbReference type="PANTHER" id="PTHR44329">
    <property type="entry name" value="SERINE/THREONINE-PROTEIN KINASE TNNI3K-RELATED"/>
    <property type="match status" value="1"/>
</dbReference>
<dbReference type="InterPro" id="IPR000719">
    <property type="entry name" value="Prot_kinase_dom"/>
</dbReference>
<feature type="region of interest" description="Disordered" evidence="1">
    <location>
        <begin position="988"/>
        <end position="1025"/>
    </location>
</feature>
<accession>A0A2J8A1K6</accession>
<feature type="domain" description="Protein kinase" evidence="2">
    <location>
        <begin position="1048"/>
        <end position="1650"/>
    </location>
</feature>
<dbReference type="PANTHER" id="PTHR44329:SF214">
    <property type="entry name" value="PROTEIN KINASE DOMAIN-CONTAINING PROTEIN"/>
    <property type="match status" value="1"/>
</dbReference>
<feature type="region of interest" description="Disordered" evidence="1">
    <location>
        <begin position="830"/>
        <end position="854"/>
    </location>
</feature>
<name>A0A2J8A1K6_9CHLO</name>
<dbReference type="EMBL" id="PGGS01000239">
    <property type="protein sequence ID" value="PNH06394.1"/>
    <property type="molecule type" value="Genomic_DNA"/>
</dbReference>
<feature type="compositionally biased region" description="Pro residues" evidence="1">
    <location>
        <begin position="771"/>
        <end position="780"/>
    </location>
</feature>
<evidence type="ECO:0000256" key="1">
    <source>
        <dbReference type="SAM" id="MobiDB-lite"/>
    </source>
</evidence>
<organism evidence="3 4">
    <name type="scientific">Tetrabaena socialis</name>
    <dbReference type="NCBI Taxonomy" id="47790"/>
    <lineage>
        <taxon>Eukaryota</taxon>
        <taxon>Viridiplantae</taxon>
        <taxon>Chlorophyta</taxon>
        <taxon>core chlorophytes</taxon>
        <taxon>Chlorophyceae</taxon>
        <taxon>CS clade</taxon>
        <taxon>Chlamydomonadales</taxon>
        <taxon>Tetrabaenaceae</taxon>
        <taxon>Tetrabaena</taxon>
    </lineage>
</organism>
<dbReference type="SUPFAM" id="SSF56112">
    <property type="entry name" value="Protein kinase-like (PK-like)"/>
    <property type="match status" value="1"/>
</dbReference>